<name>A0ABU0W597_9GAMM</name>
<dbReference type="EMBL" id="JAVDDT010000002">
    <property type="protein sequence ID" value="MDQ2069191.1"/>
    <property type="molecule type" value="Genomic_DNA"/>
</dbReference>
<evidence type="ECO:0000313" key="2">
    <source>
        <dbReference type="Proteomes" id="UP001239019"/>
    </source>
</evidence>
<dbReference type="InterPro" id="IPR013519">
    <property type="entry name" value="Int_alpha_beta-p"/>
</dbReference>
<dbReference type="SMART" id="SM00191">
    <property type="entry name" value="Int_alpha"/>
    <property type="match status" value="1"/>
</dbReference>
<dbReference type="RefSeq" id="WP_306727678.1">
    <property type="nucleotide sequence ID" value="NZ_JAVDDT010000002.1"/>
</dbReference>
<dbReference type="PANTHER" id="PTHR36220">
    <property type="entry name" value="UNNAMED PRODUCT"/>
    <property type="match status" value="1"/>
</dbReference>
<reference evidence="1 2" key="1">
    <citation type="submission" date="2023-08" db="EMBL/GenBank/DDBJ databases">
        <title>Whole-genome sequencing of halo(alkali)philic microorganisms from hypersaline lakes.</title>
        <authorList>
            <person name="Sorokin D.Y."/>
            <person name="Abbas B."/>
            <person name="Merkel A.Y."/>
        </authorList>
    </citation>
    <scope>NUCLEOTIDE SEQUENCE [LARGE SCALE GENOMIC DNA]</scope>
    <source>
        <strain evidence="1 2">AB-CW4</strain>
    </source>
</reference>
<accession>A0ABU0W597</accession>
<keyword evidence="2" id="KW-1185">Reference proteome</keyword>
<organism evidence="1 2">
    <name type="scientific">Natronospira bacteriovora</name>
    <dbReference type="NCBI Taxonomy" id="3069753"/>
    <lineage>
        <taxon>Bacteria</taxon>
        <taxon>Pseudomonadati</taxon>
        <taxon>Pseudomonadota</taxon>
        <taxon>Gammaproteobacteria</taxon>
        <taxon>Natronospirales</taxon>
        <taxon>Natronospiraceae</taxon>
        <taxon>Natronospira</taxon>
    </lineage>
</organism>
<dbReference type="Proteomes" id="UP001239019">
    <property type="component" value="Unassembled WGS sequence"/>
</dbReference>
<comment type="caution">
    <text evidence="1">The sequence shown here is derived from an EMBL/GenBank/DDBJ whole genome shotgun (WGS) entry which is preliminary data.</text>
</comment>
<dbReference type="InterPro" id="IPR028994">
    <property type="entry name" value="Integrin_alpha_N"/>
</dbReference>
<sequence length="566" mass="62962">MSAYSDDYLLLGVPDAKDARGVEVGGLMIVAPGEDGLWQRREWIDGLDIVGQSGSLFGISSAVEGDGFFVGALWENRLYSLDNTGKVYQFYRDPETGFVEHLREIARPEPDIAQFGTGLASERDWLIVGATLGEGTLPSTLGAAYVFHWSDSANDWVYQQKLLAPDGEEGGRQDAFGSTVKLAYPWLAVHARNAWVEDIGERNGATYLFRHDPDADEWAFFQKISAVLPDEGAEASDTKLMYFNGADLLFHSGQLNEDLTRTTRLEHFVWNEDEVLWQRSAVMRGPEREAGSWHTYGWSAMIRDDRLYLGFPSAFDEAGRRGEGAVRIYDRDPGAENGWRFREELRPPWSQWGTRQHALGVAVAPAGPYGVIVLSGNDSMYPGLGSAAYVYQPDAKPVRLSVSDTWTDQTPVAGRTFRHHWRIENSGDSRATNVLLRMQYAPGAPDDVSGENAICEWNSVLQSTLCLIEEVPAQGHVTVTLKTTSQRVTNYRIDALLVSDQIDEDPDGRETSVRLDVVEFWDVGDGVGCAASGRPPTELLLFLFVTICAWRYRFGRPEDGTPRVSK</sequence>
<protein>
    <recommendedName>
        <fullName evidence="3">DUF11 domain-containing protein</fullName>
    </recommendedName>
</protein>
<proteinExistence type="predicted"/>
<dbReference type="Gene3D" id="2.130.10.130">
    <property type="entry name" value="Integrin alpha, N-terminal"/>
    <property type="match status" value="1"/>
</dbReference>
<evidence type="ECO:0000313" key="1">
    <source>
        <dbReference type="EMBL" id="MDQ2069191.1"/>
    </source>
</evidence>
<evidence type="ECO:0008006" key="3">
    <source>
        <dbReference type="Google" id="ProtNLM"/>
    </source>
</evidence>
<dbReference type="PANTHER" id="PTHR36220:SF1">
    <property type="entry name" value="GAMMA TUBULIN COMPLEX COMPONENT C-TERMINAL DOMAIN-CONTAINING PROTEIN"/>
    <property type="match status" value="1"/>
</dbReference>
<gene>
    <name evidence="1" type="ORF">RBH19_04840</name>
</gene>